<sequence>MVPVQTGQSKHASGVECSEAMQPPLKRTARRDFLLEPTRRSHDPPKCGPEGGENFQSIPRSIISSVTSFEFRFAIPSRSSFSPATRLVPLSENMVPGWPRSAMNRRNAIKKESEERE</sequence>
<gene>
    <name evidence="2" type="ORF">OUZ56_018541</name>
</gene>
<comment type="caution">
    <text evidence="2">The sequence shown here is derived from an EMBL/GenBank/DDBJ whole genome shotgun (WGS) entry which is preliminary data.</text>
</comment>
<feature type="region of interest" description="Disordered" evidence="1">
    <location>
        <begin position="1"/>
        <end position="58"/>
    </location>
</feature>
<proteinExistence type="predicted"/>
<name>A0ABQ9Z961_9CRUS</name>
<reference evidence="2 3" key="1">
    <citation type="journal article" date="2023" name="Nucleic Acids Res.">
        <title>The hologenome of Daphnia magna reveals possible DNA methylation and microbiome-mediated evolution of the host genome.</title>
        <authorList>
            <person name="Chaturvedi A."/>
            <person name="Li X."/>
            <person name="Dhandapani V."/>
            <person name="Marshall H."/>
            <person name="Kissane S."/>
            <person name="Cuenca-Cambronero M."/>
            <person name="Asole G."/>
            <person name="Calvet F."/>
            <person name="Ruiz-Romero M."/>
            <person name="Marangio P."/>
            <person name="Guigo R."/>
            <person name="Rago D."/>
            <person name="Mirbahai L."/>
            <person name="Eastwood N."/>
            <person name="Colbourne J.K."/>
            <person name="Zhou J."/>
            <person name="Mallon E."/>
            <person name="Orsini L."/>
        </authorList>
    </citation>
    <scope>NUCLEOTIDE SEQUENCE [LARGE SCALE GENOMIC DNA]</scope>
    <source>
        <strain evidence="2">LRV0_1</strain>
    </source>
</reference>
<evidence type="ECO:0000256" key="1">
    <source>
        <dbReference type="SAM" id="MobiDB-lite"/>
    </source>
</evidence>
<keyword evidence="3" id="KW-1185">Reference proteome</keyword>
<feature type="compositionally biased region" description="Polar residues" evidence="1">
    <location>
        <begin position="1"/>
        <end position="11"/>
    </location>
</feature>
<evidence type="ECO:0000313" key="2">
    <source>
        <dbReference type="EMBL" id="KAK4009428.1"/>
    </source>
</evidence>
<organism evidence="2 3">
    <name type="scientific">Daphnia magna</name>
    <dbReference type="NCBI Taxonomy" id="35525"/>
    <lineage>
        <taxon>Eukaryota</taxon>
        <taxon>Metazoa</taxon>
        <taxon>Ecdysozoa</taxon>
        <taxon>Arthropoda</taxon>
        <taxon>Crustacea</taxon>
        <taxon>Branchiopoda</taxon>
        <taxon>Diplostraca</taxon>
        <taxon>Cladocera</taxon>
        <taxon>Anomopoda</taxon>
        <taxon>Daphniidae</taxon>
        <taxon>Daphnia</taxon>
    </lineage>
</organism>
<feature type="compositionally biased region" description="Basic and acidic residues" evidence="1">
    <location>
        <begin position="30"/>
        <end position="45"/>
    </location>
</feature>
<accession>A0ABQ9Z961</accession>
<dbReference type="EMBL" id="JAOYFB010000003">
    <property type="protein sequence ID" value="KAK4009428.1"/>
    <property type="molecule type" value="Genomic_DNA"/>
</dbReference>
<dbReference type="Proteomes" id="UP001234178">
    <property type="component" value="Unassembled WGS sequence"/>
</dbReference>
<evidence type="ECO:0000313" key="3">
    <source>
        <dbReference type="Proteomes" id="UP001234178"/>
    </source>
</evidence>
<feature type="region of interest" description="Disordered" evidence="1">
    <location>
        <begin position="94"/>
        <end position="117"/>
    </location>
</feature>
<protein>
    <submittedName>
        <fullName evidence="2">Uncharacterized protein</fullName>
    </submittedName>
</protein>